<name>A0A495IZC2_9SPHI</name>
<proteinExistence type="predicted"/>
<organism evidence="2 3">
    <name type="scientific">Mucilaginibacter gracilis</name>
    <dbReference type="NCBI Taxonomy" id="423350"/>
    <lineage>
        <taxon>Bacteria</taxon>
        <taxon>Pseudomonadati</taxon>
        <taxon>Bacteroidota</taxon>
        <taxon>Sphingobacteriia</taxon>
        <taxon>Sphingobacteriales</taxon>
        <taxon>Sphingobacteriaceae</taxon>
        <taxon>Mucilaginibacter</taxon>
    </lineage>
</organism>
<sequence length="192" mass="21836">MDGRYAYREQPKMEKQDIGEGKTKMVPTGETYLAWRGMDFKSADGYGNFNPKVIFWDHAKEIQKYPIKGVDEKYDLSRILRAIEKGNRVDIVLLRDGQETPAKIVANPRMMRFDFYDSNGQTMVVRQVEKQKLAQTEKAELTPQEVQRAAIAKAAEQKQGAGQSQSAAEAAKPKVAEQQQQGERRRQGQRVA</sequence>
<keyword evidence="3" id="KW-1185">Reference proteome</keyword>
<feature type="region of interest" description="Disordered" evidence="1">
    <location>
        <begin position="152"/>
        <end position="192"/>
    </location>
</feature>
<evidence type="ECO:0000313" key="2">
    <source>
        <dbReference type="EMBL" id="RKR82066.1"/>
    </source>
</evidence>
<dbReference type="AlphaFoldDB" id="A0A495IZC2"/>
<protein>
    <submittedName>
        <fullName evidence="2">Uncharacterized protein</fullName>
    </submittedName>
</protein>
<reference evidence="2 3" key="1">
    <citation type="submission" date="2018-10" db="EMBL/GenBank/DDBJ databases">
        <title>Genomic Encyclopedia of Archaeal and Bacterial Type Strains, Phase II (KMG-II): from individual species to whole genera.</title>
        <authorList>
            <person name="Goeker M."/>
        </authorList>
    </citation>
    <scope>NUCLEOTIDE SEQUENCE [LARGE SCALE GENOMIC DNA]</scope>
    <source>
        <strain evidence="2 3">DSM 18602</strain>
    </source>
</reference>
<accession>A0A495IZC2</accession>
<dbReference type="EMBL" id="RBKU01000001">
    <property type="protein sequence ID" value="RKR82066.1"/>
    <property type="molecule type" value="Genomic_DNA"/>
</dbReference>
<feature type="compositionally biased region" description="Low complexity" evidence="1">
    <location>
        <begin position="152"/>
        <end position="170"/>
    </location>
</feature>
<dbReference type="Proteomes" id="UP000268007">
    <property type="component" value="Unassembled WGS sequence"/>
</dbReference>
<comment type="caution">
    <text evidence="2">The sequence shown here is derived from an EMBL/GenBank/DDBJ whole genome shotgun (WGS) entry which is preliminary data.</text>
</comment>
<gene>
    <name evidence="2" type="ORF">BDD43_2233</name>
</gene>
<evidence type="ECO:0000313" key="3">
    <source>
        <dbReference type="Proteomes" id="UP000268007"/>
    </source>
</evidence>
<evidence type="ECO:0000256" key="1">
    <source>
        <dbReference type="SAM" id="MobiDB-lite"/>
    </source>
</evidence>
<dbReference type="RefSeq" id="WP_162846934.1">
    <property type="nucleotide sequence ID" value="NZ_RBKU01000001.1"/>
</dbReference>